<comment type="similarity">
    <text evidence="2">Belongs to the DIPK family.</text>
</comment>
<reference evidence="6 7" key="1">
    <citation type="submission" date="2022-01" db="EMBL/GenBank/DDBJ databases">
        <title>A chromosomal length assembly of Cordylochernes scorpioides.</title>
        <authorList>
            <person name="Zeh D."/>
            <person name="Zeh J."/>
        </authorList>
    </citation>
    <scope>NUCLEOTIDE SEQUENCE [LARGE SCALE GENOMIC DNA]</scope>
    <source>
        <strain evidence="6">IN4F17</strain>
        <tissue evidence="6">Whole Body</tissue>
    </source>
</reference>
<evidence type="ECO:0000256" key="4">
    <source>
        <dbReference type="ARBA" id="ARBA00022729"/>
    </source>
</evidence>
<gene>
    <name evidence="6" type="ORF">LAZ67_18002044</name>
</gene>
<dbReference type="Proteomes" id="UP001235939">
    <property type="component" value="Chromosome 18"/>
</dbReference>
<dbReference type="InterPro" id="IPR011009">
    <property type="entry name" value="Kinase-like_dom_sf"/>
</dbReference>
<comment type="subcellular location">
    <subcellularLocation>
        <location evidence="1">Secreted</location>
    </subcellularLocation>
</comment>
<proteinExistence type="inferred from homology"/>
<dbReference type="PANTHER" id="PTHR32073:SF7">
    <property type="entry name" value="GH11358P"/>
    <property type="match status" value="1"/>
</dbReference>
<feature type="domain" description="FAM69 protein-kinase" evidence="5">
    <location>
        <begin position="143"/>
        <end position="322"/>
    </location>
</feature>
<organism evidence="6 7">
    <name type="scientific">Cordylochernes scorpioides</name>
    <dbReference type="NCBI Taxonomy" id="51811"/>
    <lineage>
        <taxon>Eukaryota</taxon>
        <taxon>Metazoa</taxon>
        <taxon>Ecdysozoa</taxon>
        <taxon>Arthropoda</taxon>
        <taxon>Chelicerata</taxon>
        <taxon>Arachnida</taxon>
        <taxon>Pseudoscorpiones</taxon>
        <taxon>Cheliferoidea</taxon>
        <taxon>Chernetidae</taxon>
        <taxon>Cordylochernes</taxon>
    </lineage>
</organism>
<accession>A0ABY6LHR2</accession>
<evidence type="ECO:0000313" key="7">
    <source>
        <dbReference type="Proteomes" id="UP001235939"/>
    </source>
</evidence>
<evidence type="ECO:0000313" key="6">
    <source>
        <dbReference type="EMBL" id="UYV80209.1"/>
    </source>
</evidence>
<keyword evidence="4" id="KW-0732">Signal</keyword>
<dbReference type="SUPFAM" id="SSF56112">
    <property type="entry name" value="Protein kinase-like (PK-like)"/>
    <property type="match status" value="1"/>
</dbReference>
<keyword evidence="7" id="KW-1185">Reference proteome</keyword>
<dbReference type="Pfam" id="PF12260">
    <property type="entry name" value="PIP49_C"/>
    <property type="match status" value="1"/>
</dbReference>
<evidence type="ECO:0000256" key="3">
    <source>
        <dbReference type="ARBA" id="ARBA00022525"/>
    </source>
</evidence>
<evidence type="ECO:0000256" key="2">
    <source>
        <dbReference type="ARBA" id="ARBA00006338"/>
    </source>
</evidence>
<evidence type="ECO:0000259" key="5">
    <source>
        <dbReference type="Pfam" id="PF12260"/>
    </source>
</evidence>
<dbReference type="PANTHER" id="PTHR32073">
    <property type="entry name" value="GH11358P"/>
    <property type="match status" value="1"/>
</dbReference>
<name>A0ABY6LHR2_9ARAC</name>
<dbReference type="InterPro" id="IPR022049">
    <property type="entry name" value="FAM69_kinase_dom"/>
</dbReference>
<sequence>MDKKLCDLAGISYIRCNPKDALYFIYRKLNPNEENRDPINMIFKLVSHIETVTDILKCKSKRLLEYGIEKIYGPNVEDLKTDELLELVYTILVNPEANYITGESSLRLKCLLNQVPPRCLIYGHSFPVGPFIEGFHGENDGTLFPPQEGWPFPRYHGTCGRVLVEEYIGPSLSSVMDADWPTRLQVSYQLLQLAFLFTHNHLNFSLYLTDVSLDNFALSPDGSVFLIDAESLLFADKVQISKDQPAGWREPCISRGEGCHDCLSFSVEDLCSHVTADHNYYAICHSLLIPGGYASDRGLLHDIPPEVEASTELRSLIQECAMPSDPNQSRLPLVPRLLQTMRSLI</sequence>
<dbReference type="EMBL" id="CP092880">
    <property type="protein sequence ID" value="UYV80209.1"/>
    <property type="molecule type" value="Genomic_DNA"/>
</dbReference>
<dbReference type="InterPro" id="IPR020519">
    <property type="entry name" value="DIPK2A/B"/>
</dbReference>
<keyword evidence="3" id="KW-0964">Secreted</keyword>
<protein>
    <submittedName>
        <fullName evidence="6">C3orf58</fullName>
    </submittedName>
</protein>
<evidence type="ECO:0000256" key="1">
    <source>
        <dbReference type="ARBA" id="ARBA00004613"/>
    </source>
</evidence>